<dbReference type="PATRIC" id="fig|394096.3.peg.4716"/>
<comment type="similarity">
    <text evidence="1 2">Belongs to the outer membrane factor (OMF) (TC 1.B.17) family.</text>
</comment>
<comment type="caution">
    <text evidence="5">The sequence shown here is derived from an EMBL/GenBank/DDBJ whole genome shotgun (WGS) entry which is preliminary data.</text>
</comment>
<feature type="compositionally biased region" description="Polar residues" evidence="3">
    <location>
        <begin position="8"/>
        <end position="22"/>
    </location>
</feature>
<name>A0A085WI99_9BACT</name>
<dbReference type="Proteomes" id="UP000028725">
    <property type="component" value="Unassembled WGS sequence"/>
</dbReference>
<dbReference type="Gene3D" id="1.20.1600.10">
    <property type="entry name" value="Outer membrane efflux proteins (OEP)"/>
    <property type="match status" value="1"/>
</dbReference>
<evidence type="ECO:0000313" key="6">
    <source>
        <dbReference type="Proteomes" id="UP000028725"/>
    </source>
</evidence>
<dbReference type="PANTHER" id="PTHR30203">
    <property type="entry name" value="OUTER MEMBRANE CATION EFFLUX PROTEIN"/>
    <property type="match status" value="1"/>
</dbReference>
<evidence type="ECO:0000256" key="1">
    <source>
        <dbReference type="ARBA" id="ARBA00007613"/>
    </source>
</evidence>
<proteinExistence type="inferred from homology"/>
<organism evidence="5 6">
    <name type="scientific">Hyalangium minutum</name>
    <dbReference type="NCBI Taxonomy" id="394096"/>
    <lineage>
        <taxon>Bacteria</taxon>
        <taxon>Pseudomonadati</taxon>
        <taxon>Myxococcota</taxon>
        <taxon>Myxococcia</taxon>
        <taxon>Myxococcales</taxon>
        <taxon>Cystobacterineae</taxon>
        <taxon>Archangiaceae</taxon>
        <taxon>Hyalangium</taxon>
    </lineage>
</organism>
<dbReference type="GO" id="GO:0015562">
    <property type="term" value="F:efflux transmembrane transporter activity"/>
    <property type="evidence" value="ECO:0007669"/>
    <property type="project" value="InterPro"/>
</dbReference>
<dbReference type="Gene3D" id="2.20.200.10">
    <property type="entry name" value="Outer membrane efflux proteins (OEP)"/>
    <property type="match status" value="1"/>
</dbReference>
<protein>
    <submittedName>
        <fullName evidence="4">Heavy metal RND efflux outer membrane protein, CzcC family protein</fullName>
    </submittedName>
    <submittedName>
        <fullName evidence="5">RND efflux system, outer membrane lipoprotein CmeC</fullName>
    </submittedName>
</protein>
<keyword evidence="2" id="KW-1134">Transmembrane beta strand</keyword>
<keyword evidence="6" id="KW-1185">Reference proteome</keyword>
<dbReference type="PANTHER" id="PTHR30203:SF25">
    <property type="entry name" value="OUTER MEMBRANE PROTEIN-RELATED"/>
    <property type="match status" value="1"/>
</dbReference>
<dbReference type="InterPro" id="IPR010131">
    <property type="entry name" value="MdtP/NodT-like"/>
</dbReference>
<dbReference type="EMBL" id="JMCB01000008">
    <property type="protein sequence ID" value="KFE67412.1"/>
    <property type="molecule type" value="Genomic_DNA"/>
</dbReference>
<evidence type="ECO:0000313" key="4">
    <source>
        <dbReference type="EMBL" id="KFE67325.1"/>
    </source>
</evidence>
<dbReference type="Pfam" id="PF02321">
    <property type="entry name" value="OEP"/>
    <property type="match status" value="2"/>
</dbReference>
<gene>
    <name evidence="4" type="ORF">DB31_8678</name>
    <name evidence="5" type="ORF">DB31_8765</name>
</gene>
<keyword evidence="2 5" id="KW-0449">Lipoprotein</keyword>
<comment type="subcellular location">
    <subcellularLocation>
        <location evidence="2">Cell membrane</location>
        <topology evidence="2">Lipid-anchor</topology>
    </subcellularLocation>
</comment>
<dbReference type="STRING" id="394096.DB31_8678"/>
<sequence length="453" mass="48717">MLLALTGCASSAPTKLPSSELQQGWESAPAAERSASVDAAWWRSFSDPVLDELMVQAERRNLDLRIAEARIREARALRQGARAELFPQINGTAGIGYGRTALANEERISASIGAEASWEADIFGRLRKTANAADADWAATVAERDGVRLSLAAEVAQAYLEYRLYRTQTTIAGANTKAAEETLRIAQARFAQGVSSRLDVERTLSSLSETRARAAQLAELAESSRHRLVLLLATTPAELAAVLPETGALPSANALGVLLTPTEVIGLRPDVRVAEARLLAAISRREAAEALRYPRITLGSMLGLQSGNEASALLSGGSLIWSIGANLLAPLLDFGRIRATIDAADARQEQAYLSYELTARTGLQEVQTALILYTQGEIRRTELTAATDSARKAAALARRQYAEGALSLLEVLDAERTLYALELQAAQATAEVSLRLVRLYQTMGLMPPKQEPA</sequence>
<dbReference type="NCBIfam" id="TIGR01845">
    <property type="entry name" value="outer_NodT"/>
    <property type="match status" value="1"/>
</dbReference>
<keyword evidence="2" id="KW-0564">Palmitate</keyword>
<accession>A0A085WI99</accession>
<dbReference type="GO" id="GO:0005886">
    <property type="term" value="C:plasma membrane"/>
    <property type="evidence" value="ECO:0007669"/>
    <property type="project" value="UniProtKB-SubCell"/>
</dbReference>
<keyword evidence="2" id="KW-0472">Membrane</keyword>
<evidence type="ECO:0000313" key="5">
    <source>
        <dbReference type="EMBL" id="KFE67412.1"/>
    </source>
</evidence>
<evidence type="ECO:0000256" key="2">
    <source>
        <dbReference type="RuleBase" id="RU362097"/>
    </source>
</evidence>
<dbReference type="EMBL" id="JMCB01000008">
    <property type="protein sequence ID" value="KFE67325.1"/>
    <property type="molecule type" value="Genomic_DNA"/>
</dbReference>
<dbReference type="SUPFAM" id="SSF56954">
    <property type="entry name" value="Outer membrane efflux proteins (OEP)"/>
    <property type="match status" value="1"/>
</dbReference>
<evidence type="ECO:0000256" key="3">
    <source>
        <dbReference type="SAM" id="MobiDB-lite"/>
    </source>
</evidence>
<keyword evidence="2" id="KW-0812">Transmembrane</keyword>
<dbReference type="AlphaFoldDB" id="A0A085WI99"/>
<reference evidence="5 6" key="1">
    <citation type="submission" date="2014-04" db="EMBL/GenBank/DDBJ databases">
        <title>Genome assembly of Hyalangium minutum DSM 14724.</title>
        <authorList>
            <person name="Sharma G."/>
            <person name="Subramanian S."/>
        </authorList>
    </citation>
    <scope>NUCLEOTIDE SEQUENCE [LARGE SCALE GENOMIC DNA]</scope>
    <source>
        <strain evidence="5 6">DSM 14724</strain>
    </source>
</reference>
<feature type="region of interest" description="Disordered" evidence="3">
    <location>
        <begin position="1"/>
        <end position="22"/>
    </location>
</feature>
<dbReference type="InterPro" id="IPR003423">
    <property type="entry name" value="OMP_efflux"/>
</dbReference>